<feature type="transmembrane region" description="Helical" evidence="5">
    <location>
        <begin position="128"/>
        <end position="153"/>
    </location>
</feature>
<keyword evidence="3 5" id="KW-1133">Transmembrane helix</keyword>
<feature type="transmembrane region" description="Helical" evidence="5">
    <location>
        <begin position="274"/>
        <end position="299"/>
    </location>
</feature>
<dbReference type="GO" id="GO:0022857">
    <property type="term" value="F:transmembrane transporter activity"/>
    <property type="evidence" value="ECO:0007669"/>
    <property type="project" value="InterPro"/>
</dbReference>
<comment type="caution">
    <text evidence="6">The sequence shown here is derived from an EMBL/GenBank/DDBJ whole genome shotgun (WGS) entry which is preliminary data.</text>
</comment>
<evidence type="ECO:0000256" key="4">
    <source>
        <dbReference type="ARBA" id="ARBA00023136"/>
    </source>
</evidence>
<evidence type="ECO:0000256" key="3">
    <source>
        <dbReference type="ARBA" id="ARBA00022989"/>
    </source>
</evidence>
<keyword evidence="4 5" id="KW-0472">Membrane</keyword>
<evidence type="ECO:0000313" key="6">
    <source>
        <dbReference type="EMBL" id="HGS23260.1"/>
    </source>
</evidence>
<keyword evidence="2 5" id="KW-0812">Transmembrane</keyword>
<reference evidence="6" key="1">
    <citation type="journal article" date="2020" name="mSystems">
        <title>Genome- and Community-Level Interaction Insights into Carbon Utilization and Element Cycling Functions of Hydrothermarchaeota in Hydrothermal Sediment.</title>
        <authorList>
            <person name="Zhou Z."/>
            <person name="Liu Y."/>
            <person name="Xu W."/>
            <person name="Pan J."/>
            <person name="Luo Z.H."/>
            <person name="Li M."/>
        </authorList>
    </citation>
    <scope>NUCLEOTIDE SEQUENCE [LARGE SCALE GENOMIC DNA]</scope>
    <source>
        <strain evidence="6">SpSt-573</strain>
    </source>
</reference>
<dbReference type="InterPro" id="IPR002293">
    <property type="entry name" value="AA/rel_permease1"/>
</dbReference>
<organism evidence="6">
    <name type="scientific">Anaerolinea thermolimosa</name>
    <dbReference type="NCBI Taxonomy" id="229919"/>
    <lineage>
        <taxon>Bacteria</taxon>
        <taxon>Bacillati</taxon>
        <taxon>Chloroflexota</taxon>
        <taxon>Anaerolineae</taxon>
        <taxon>Anaerolineales</taxon>
        <taxon>Anaerolineaceae</taxon>
        <taxon>Anaerolinea</taxon>
    </lineage>
</organism>
<evidence type="ECO:0000256" key="2">
    <source>
        <dbReference type="ARBA" id="ARBA00022692"/>
    </source>
</evidence>
<feature type="transmembrane region" description="Helical" evidence="5">
    <location>
        <begin position="319"/>
        <end position="337"/>
    </location>
</feature>
<protein>
    <submittedName>
        <fullName evidence="6">APC family permease</fullName>
    </submittedName>
</protein>
<comment type="subcellular location">
    <subcellularLocation>
        <location evidence="1">Membrane</location>
        <topology evidence="1">Multi-pass membrane protein</topology>
    </subcellularLocation>
</comment>
<name>A0A7C4PM14_9CHLR</name>
<proteinExistence type="predicted"/>
<feature type="transmembrane region" description="Helical" evidence="5">
    <location>
        <begin position="67"/>
        <end position="96"/>
    </location>
</feature>
<sequence>MNIEDHNGTTVLHRPNREEPPRNLWTLLIGRPLATADAPHQTIGKLIGLAVFASDALSSTAYATQEILAILIVIGPAAYGLVFPISLVIVGLLAIVTLSYEQTIHAYPNGGGAYIVSRDNLGLLPAKIAAAAILTDYILTVAVSISSGVAQIISAYPQFYPYRVFLAVGLVFFIMMINLRGVRESGVVFAIPTYFFVVTMFITILVGLARYFTGNLGMVVDPPALELLHAPQALTLFLLLRAFSNGTTALTGIEAISDGIPAFKEPRSRNAGITLIWMSSILGSMVLSISFLAGHIQAVPSEVETVISQIARTVFDGRGALYLMVISATTVILIMAANTSFADFPRLSAITAADGLLPRQLTYRGSRLVFSRGIAVLALLASLLIVVFQASVTRLIPLYAIGVFISFTLSQSGMARRWWKIGHLKEGEELRERGSVLRYQPGWQVKMVLNGLGALMTFFVMIIFAVTKFTDGAWVVLIIIPLVVILFTVIQRHYQSVAAKLSLEHYGSPVPRVPRNRVLLPIGGVHRGSLAALRYARTLTDDITAVHVSINPEETERIRKKWEQWGDGVRLVIIESSYRRFMEPLLDYIEDIYRRRQPNEVITIIVPQFVSKKRWTNLLHTKTAEALQHELMFYPDIVVTNVPYLVD</sequence>
<dbReference type="PANTHER" id="PTHR47704">
    <property type="entry name" value="POTASSIUM TRANSPORTER KIMA"/>
    <property type="match status" value="1"/>
</dbReference>
<feature type="transmembrane region" description="Helical" evidence="5">
    <location>
        <begin position="369"/>
        <end position="390"/>
    </location>
</feature>
<accession>A0A7C4PM14</accession>
<dbReference type="GO" id="GO:0016020">
    <property type="term" value="C:membrane"/>
    <property type="evidence" value="ECO:0007669"/>
    <property type="project" value="UniProtKB-SubCell"/>
</dbReference>
<dbReference type="Pfam" id="PF13520">
    <property type="entry name" value="AA_permease_2"/>
    <property type="match status" value="1"/>
</dbReference>
<dbReference type="AlphaFoldDB" id="A0A7C4PM14"/>
<feature type="transmembrane region" description="Helical" evidence="5">
    <location>
        <begin position="191"/>
        <end position="213"/>
    </location>
</feature>
<feature type="transmembrane region" description="Helical" evidence="5">
    <location>
        <begin position="159"/>
        <end position="179"/>
    </location>
</feature>
<dbReference type="EMBL" id="DSYK01000779">
    <property type="protein sequence ID" value="HGS23260.1"/>
    <property type="molecule type" value="Genomic_DNA"/>
</dbReference>
<dbReference type="PANTHER" id="PTHR47704:SF1">
    <property type="entry name" value="POTASSIUM TRANSPORTER KIMA"/>
    <property type="match status" value="1"/>
</dbReference>
<feature type="transmembrane region" description="Helical" evidence="5">
    <location>
        <begin position="472"/>
        <end position="490"/>
    </location>
</feature>
<evidence type="ECO:0000256" key="1">
    <source>
        <dbReference type="ARBA" id="ARBA00004141"/>
    </source>
</evidence>
<gene>
    <name evidence="6" type="ORF">ENT37_15520</name>
</gene>
<dbReference type="InterPro" id="IPR053153">
    <property type="entry name" value="APC_K+_Transporter"/>
</dbReference>
<dbReference type="Gene3D" id="1.20.1740.10">
    <property type="entry name" value="Amino acid/polyamine transporter I"/>
    <property type="match status" value="1"/>
</dbReference>
<evidence type="ECO:0000256" key="5">
    <source>
        <dbReference type="SAM" id="Phobius"/>
    </source>
</evidence>
<feature type="transmembrane region" description="Helical" evidence="5">
    <location>
        <begin position="447"/>
        <end position="466"/>
    </location>
</feature>
<feature type="transmembrane region" description="Helical" evidence="5">
    <location>
        <begin position="396"/>
        <end position="415"/>
    </location>
</feature>